<sequence length="53" mass="5840">MYTQPIDTRLETDVQEDHINSLTATPDGKLSIVTETGLRYEVDPGSRSAHALP</sequence>
<name>A0ABT1TE58_9GAMM</name>
<evidence type="ECO:0000313" key="2">
    <source>
        <dbReference type="EMBL" id="MCQ8103054.1"/>
    </source>
</evidence>
<feature type="compositionally biased region" description="Basic and acidic residues" evidence="1">
    <location>
        <begin position="8"/>
        <end position="19"/>
    </location>
</feature>
<organism evidence="2 3">
    <name type="scientific">Methylomonas subterranea</name>
    <dbReference type="NCBI Taxonomy" id="2952225"/>
    <lineage>
        <taxon>Bacteria</taxon>
        <taxon>Pseudomonadati</taxon>
        <taxon>Pseudomonadota</taxon>
        <taxon>Gammaproteobacteria</taxon>
        <taxon>Methylococcales</taxon>
        <taxon>Methylococcaceae</taxon>
        <taxon>Methylomonas</taxon>
    </lineage>
</organism>
<gene>
    <name evidence="2" type="ORF">NP590_02950</name>
</gene>
<dbReference type="EMBL" id="JANIBJ010000004">
    <property type="protein sequence ID" value="MCQ8103054.1"/>
    <property type="molecule type" value="Genomic_DNA"/>
</dbReference>
<feature type="region of interest" description="Disordered" evidence="1">
    <location>
        <begin position="1"/>
        <end position="24"/>
    </location>
</feature>
<comment type="caution">
    <text evidence="2">The sequence shown here is derived from an EMBL/GenBank/DDBJ whole genome shotgun (WGS) entry which is preliminary data.</text>
</comment>
<accession>A0ABT1TE58</accession>
<dbReference type="RefSeq" id="WP_256600717.1">
    <property type="nucleotide sequence ID" value="NZ_JANIBJ010000004.1"/>
</dbReference>
<evidence type="ECO:0000313" key="3">
    <source>
        <dbReference type="Proteomes" id="UP001524499"/>
    </source>
</evidence>
<protein>
    <submittedName>
        <fullName evidence="2">Uncharacterized protein</fullName>
    </submittedName>
</protein>
<reference evidence="2 3" key="1">
    <citation type="submission" date="2022-07" db="EMBL/GenBank/DDBJ databases">
        <title>Methylomonas rivi sp. nov., Methylomonas rosea sp. nov., Methylomonas aureus sp. nov. and Methylomonas subterranea sp. nov., four novel methanotrophs isolated from a freshwater creek and the deep terrestrial subsurface.</title>
        <authorList>
            <person name="Abin C."/>
            <person name="Sankaranarayanan K."/>
            <person name="Garner C."/>
            <person name="Sindelar R."/>
            <person name="Kotary K."/>
            <person name="Garner R."/>
            <person name="Barclay S."/>
            <person name="Lawson P."/>
            <person name="Krumholz L."/>
        </authorList>
    </citation>
    <scope>NUCLEOTIDE SEQUENCE [LARGE SCALE GENOMIC DNA]</scope>
    <source>
        <strain evidence="2 3">SURF-2</strain>
    </source>
</reference>
<dbReference type="Proteomes" id="UP001524499">
    <property type="component" value="Unassembled WGS sequence"/>
</dbReference>
<evidence type="ECO:0000256" key="1">
    <source>
        <dbReference type="SAM" id="MobiDB-lite"/>
    </source>
</evidence>
<keyword evidence="3" id="KW-1185">Reference proteome</keyword>
<proteinExistence type="predicted"/>